<accession>A0ABQ6IN04</accession>
<name>A0ABQ6IN04_9MICO</name>
<gene>
    <name evidence="1" type="ORF">GCM10025883_08690</name>
</gene>
<sequence>MSIYADRPWLARYREGNPPDIEAEHTDMLGLFRSTLERDPPHPRSGTSTAR</sequence>
<reference evidence="2" key="1">
    <citation type="journal article" date="2019" name="Int. J. Syst. Evol. Microbiol.">
        <title>The Global Catalogue of Microorganisms (GCM) 10K type strain sequencing project: providing services to taxonomists for standard genome sequencing and annotation.</title>
        <authorList>
            <consortium name="The Broad Institute Genomics Platform"/>
            <consortium name="The Broad Institute Genome Sequencing Center for Infectious Disease"/>
            <person name="Wu L."/>
            <person name="Ma J."/>
        </authorList>
    </citation>
    <scope>NUCLEOTIDE SEQUENCE [LARGE SCALE GENOMIC DNA]</scope>
    <source>
        <strain evidence="2">NBRC 113072</strain>
    </source>
</reference>
<protein>
    <submittedName>
        <fullName evidence="1">Uncharacterized protein</fullName>
    </submittedName>
</protein>
<dbReference type="RefSeq" id="WP_284302858.1">
    <property type="nucleotide sequence ID" value="NZ_BSUO01000001.1"/>
</dbReference>
<comment type="caution">
    <text evidence="1">The sequence shown here is derived from an EMBL/GenBank/DDBJ whole genome shotgun (WGS) entry which is preliminary data.</text>
</comment>
<dbReference type="Proteomes" id="UP001157126">
    <property type="component" value="Unassembled WGS sequence"/>
</dbReference>
<organism evidence="1 2">
    <name type="scientific">Mobilicoccus caccae</name>
    <dbReference type="NCBI Taxonomy" id="1859295"/>
    <lineage>
        <taxon>Bacteria</taxon>
        <taxon>Bacillati</taxon>
        <taxon>Actinomycetota</taxon>
        <taxon>Actinomycetes</taxon>
        <taxon>Micrococcales</taxon>
        <taxon>Dermatophilaceae</taxon>
        <taxon>Mobilicoccus</taxon>
    </lineage>
</organism>
<proteinExistence type="predicted"/>
<dbReference type="EMBL" id="BSUO01000001">
    <property type="protein sequence ID" value="GMA38824.1"/>
    <property type="molecule type" value="Genomic_DNA"/>
</dbReference>
<evidence type="ECO:0000313" key="1">
    <source>
        <dbReference type="EMBL" id="GMA38824.1"/>
    </source>
</evidence>
<evidence type="ECO:0000313" key="2">
    <source>
        <dbReference type="Proteomes" id="UP001157126"/>
    </source>
</evidence>
<keyword evidence="2" id="KW-1185">Reference proteome</keyword>